<dbReference type="GO" id="GO:0046872">
    <property type="term" value="F:metal ion binding"/>
    <property type="evidence" value="ECO:0007669"/>
    <property type="project" value="UniProtKB-KW"/>
</dbReference>
<dbReference type="PANTHER" id="PTHR42648">
    <property type="entry name" value="TRANSPOSASE, PUTATIVE-RELATED"/>
    <property type="match status" value="1"/>
</dbReference>
<feature type="domain" description="Integrase catalytic" evidence="3">
    <location>
        <begin position="328"/>
        <end position="492"/>
    </location>
</feature>
<dbReference type="PROSITE" id="PS50994">
    <property type="entry name" value="INTEGRASE"/>
    <property type="match status" value="1"/>
</dbReference>
<dbReference type="PANTHER" id="PTHR42648:SF18">
    <property type="entry name" value="RETROTRANSPOSON, UNCLASSIFIED-LIKE PROTEIN"/>
    <property type="match status" value="1"/>
</dbReference>
<organism evidence="4">
    <name type="scientific">Tanacetum cinerariifolium</name>
    <name type="common">Dalmatian daisy</name>
    <name type="synonym">Chrysanthemum cinerariifolium</name>
    <dbReference type="NCBI Taxonomy" id="118510"/>
    <lineage>
        <taxon>Eukaryota</taxon>
        <taxon>Viridiplantae</taxon>
        <taxon>Streptophyta</taxon>
        <taxon>Embryophyta</taxon>
        <taxon>Tracheophyta</taxon>
        <taxon>Spermatophyta</taxon>
        <taxon>Magnoliopsida</taxon>
        <taxon>eudicotyledons</taxon>
        <taxon>Gunneridae</taxon>
        <taxon>Pentapetalae</taxon>
        <taxon>asterids</taxon>
        <taxon>campanulids</taxon>
        <taxon>Asterales</taxon>
        <taxon>Asteraceae</taxon>
        <taxon>Asteroideae</taxon>
        <taxon>Anthemideae</taxon>
        <taxon>Anthemidinae</taxon>
        <taxon>Tanacetum</taxon>
    </lineage>
</organism>
<name>A0A699INH9_TANCI</name>
<dbReference type="GO" id="GO:0016787">
    <property type="term" value="F:hydrolase activity"/>
    <property type="evidence" value="ECO:0007669"/>
    <property type="project" value="UniProtKB-KW"/>
</dbReference>
<dbReference type="GO" id="GO:0003676">
    <property type="term" value="F:nucleic acid binding"/>
    <property type="evidence" value="ECO:0007669"/>
    <property type="project" value="InterPro"/>
</dbReference>
<evidence type="ECO:0000256" key="2">
    <source>
        <dbReference type="ARBA" id="ARBA00022801"/>
    </source>
</evidence>
<reference evidence="4" key="1">
    <citation type="journal article" date="2019" name="Sci. Rep.">
        <title>Draft genome of Tanacetum cinerariifolium, the natural source of mosquito coil.</title>
        <authorList>
            <person name="Yamashiro T."/>
            <person name="Shiraishi A."/>
            <person name="Satake H."/>
            <person name="Nakayama K."/>
        </authorList>
    </citation>
    <scope>NUCLEOTIDE SEQUENCE</scope>
</reference>
<evidence type="ECO:0000259" key="3">
    <source>
        <dbReference type="PROSITE" id="PS50994"/>
    </source>
</evidence>
<dbReference type="GO" id="GO:0015074">
    <property type="term" value="P:DNA integration"/>
    <property type="evidence" value="ECO:0007669"/>
    <property type="project" value="InterPro"/>
</dbReference>
<dbReference type="InterPro" id="IPR012337">
    <property type="entry name" value="RNaseH-like_sf"/>
</dbReference>
<dbReference type="Pfam" id="PF07727">
    <property type="entry name" value="RVT_2"/>
    <property type="match status" value="1"/>
</dbReference>
<dbReference type="AlphaFoldDB" id="A0A699INH9"/>
<keyword evidence="2" id="KW-0378">Hydrolase</keyword>
<gene>
    <name evidence="4" type="ORF">Tci_542671</name>
</gene>
<evidence type="ECO:0000313" key="4">
    <source>
        <dbReference type="EMBL" id="GEZ70698.1"/>
    </source>
</evidence>
<protein>
    <submittedName>
        <fullName evidence="4">Retrotransposon protein, putative, Ty1-copia subclass</fullName>
    </submittedName>
</protein>
<dbReference type="InterPro" id="IPR036397">
    <property type="entry name" value="RNaseH_sf"/>
</dbReference>
<sequence>MVIKKLKERIKSLSSNMKENKIKKDLEEIETINIELDHRVSKLIAENEHLKQTYKKLYDSIKSACIRSIEQCDDLINQVNLKSVEISDLNASLQEKVLVITAPKDDLTKLKGKALADDVITSHSIAPEMFKPLENTKKDKIQRPSSSSKKNKIEAYPMIVKSSLKNKNRAVKPKGTASVQHFKLNANSKLLCVKCNGCMISDNHDLYVSNDLNAHAKSKSVKKDSKRKEMHALYLGLPLLLRNPVNVGDPQFPMFYLPLLMNARCLNCSLVFGFWLLQAYDWRSLAAHKFCQQIFGTVKFKNDHMEKIMGYGDYQIGSVRISRVYYVEEHRHNLFSVGPMRVASVNEKKYILVIVDDYSRFTKVKCLRSKDEASDFIIKFLKMIQVRLKVPVRRIKTDNGTEFLNQTLRKYYEKVDISHETSVACSPQQNSIVKRRNRTLIEAAHTIVDHPAPKVFAPIAEVVAPKPTASTGSLSLKTVDQDAPSPTMQEELNEFECLRVWELVPRPDKVMVITLKWIYKVKLDELRDSFAPVARLEAIRNFLAFAAHMNMVVYQMDVKTAFLNGNLREEVYVSQSDEFVDTHNPNHVYKLKKALYGLKKSSTRVV</sequence>
<dbReference type="InterPro" id="IPR039537">
    <property type="entry name" value="Retrotran_Ty1/copia-like"/>
</dbReference>
<dbReference type="Gene3D" id="3.30.420.10">
    <property type="entry name" value="Ribonuclease H-like superfamily/Ribonuclease H"/>
    <property type="match status" value="1"/>
</dbReference>
<proteinExistence type="predicted"/>
<dbReference type="InterPro" id="IPR001584">
    <property type="entry name" value="Integrase_cat-core"/>
</dbReference>
<dbReference type="EMBL" id="BKCJ010312773">
    <property type="protein sequence ID" value="GEZ70698.1"/>
    <property type="molecule type" value="Genomic_DNA"/>
</dbReference>
<evidence type="ECO:0000256" key="1">
    <source>
        <dbReference type="ARBA" id="ARBA00022723"/>
    </source>
</evidence>
<dbReference type="Pfam" id="PF00665">
    <property type="entry name" value="rve"/>
    <property type="match status" value="1"/>
</dbReference>
<keyword evidence="1" id="KW-0479">Metal-binding</keyword>
<dbReference type="SUPFAM" id="SSF53098">
    <property type="entry name" value="Ribonuclease H-like"/>
    <property type="match status" value="1"/>
</dbReference>
<comment type="caution">
    <text evidence="4">The sequence shown here is derived from an EMBL/GenBank/DDBJ whole genome shotgun (WGS) entry which is preliminary data.</text>
</comment>
<dbReference type="InterPro" id="IPR013103">
    <property type="entry name" value="RVT_2"/>
</dbReference>
<accession>A0A699INH9</accession>